<keyword evidence="1" id="KW-0808">Transferase</keyword>
<dbReference type="RefSeq" id="WP_127759023.1">
    <property type="nucleotide sequence ID" value="NZ_CP026095.1"/>
</dbReference>
<sequence>MDKFEKVCHVPDLKFTQFCEQHFSLNKGIYNTIDLWFYNRGLTNILNRRKVMLRFMIFSCTDEAKVKFGPGGLTRKLEDFWYQANEVLQEN</sequence>
<name>A0A3Q9RKF6_9BACI</name>
<accession>A0A3Q9RKF6</accession>
<protein>
    <submittedName>
        <fullName evidence="1">Riboflavin biosynthesis protein, Riboflavin kinase</fullName>
    </submittedName>
</protein>
<dbReference type="AlphaFoldDB" id="A0A3Q9RKF6"/>
<dbReference type="Proteomes" id="UP000283095">
    <property type="component" value="Chromosome"/>
</dbReference>
<reference evidence="1 2" key="1">
    <citation type="submission" date="2018-01" db="EMBL/GenBank/DDBJ databases">
        <title>Bacillus asahii Genome sequencing and assembly.</title>
        <authorList>
            <person name="Jiang H."/>
            <person name="Feng Y."/>
            <person name="Zhao F."/>
            <person name="Lin X."/>
        </authorList>
    </citation>
    <scope>NUCLEOTIDE SEQUENCE [LARGE SCALE GENOMIC DNA]</scope>
    <source>
        <strain evidence="1 2">OM18</strain>
    </source>
</reference>
<keyword evidence="1" id="KW-0418">Kinase</keyword>
<organism evidence="1 2">
    <name type="scientific">Peribacillus asahii</name>
    <dbReference type="NCBI Taxonomy" id="228899"/>
    <lineage>
        <taxon>Bacteria</taxon>
        <taxon>Bacillati</taxon>
        <taxon>Bacillota</taxon>
        <taxon>Bacilli</taxon>
        <taxon>Bacillales</taxon>
        <taxon>Bacillaceae</taxon>
        <taxon>Peribacillus</taxon>
    </lineage>
</organism>
<evidence type="ECO:0000313" key="1">
    <source>
        <dbReference type="EMBL" id="AZV41309.1"/>
    </source>
</evidence>
<dbReference type="OrthoDB" id="2889790at2"/>
<dbReference type="EMBL" id="CP026095">
    <property type="protein sequence ID" value="AZV41309.1"/>
    <property type="molecule type" value="Genomic_DNA"/>
</dbReference>
<gene>
    <name evidence="1" type="ORF">BAOM_0677</name>
</gene>
<proteinExistence type="predicted"/>
<dbReference type="GO" id="GO:0016301">
    <property type="term" value="F:kinase activity"/>
    <property type="evidence" value="ECO:0007669"/>
    <property type="project" value="UniProtKB-KW"/>
</dbReference>
<dbReference type="KEGG" id="pasa:BAOM_0677"/>
<evidence type="ECO:0000313" key="2">
    <source>
        <dbReference type="Proteomes" id="UP000283095"/>
    </source>
</evidence>